<gene>
    <name evidence="1" type="ORF">EDEG_03353</name>
</gene>
<protein>
    <submittedName>
        <fullName evidence="1">Uncharacterized protein</fullName>
    </submittedName>
</protein>
<accession>J9D3S9</accession>
<dbReference type="VEuPathDB" id="MicrosporidiaDB:EDEG_03353"/>
<reference evidence="2" key="2">
    <citation type="submission" date="2015-07" db="EMBL/GenBank/DDBJ databases">
        <title>Contrasting host-pathogen interactions and genome evolution in two generalist and specialist microsporidian pathogens of mosquitoes.</title>
        <authorList>
            <consortium name="The Broad Institute Genomics Platform"/>
            <consortium name="The Broad Institute Genome Sequencing Center for Infectious Disease"/>
            <person name="Cuomo C.A."/>
            <person name="Sanscrainte N.D."/>
            <person name="Goldberg J.M."/>
            <person name="Heiman D."/>
            <person name="Young S."/>
            <person name="Zeng Q."/>
            <person name="Becnel J.J."/>
            <person name="Birren B.W."/>
        </authorList>
    </citation>
    <scope>NUCLEOTIDE SEQUENCE [LARGE SCALE GENOMIC DNA]</scope>
    <source>
        <strain evidence="2">USNM 41457</strain>
    </source>
</reference>
<reference evidence="1 2" key="1">
    <citation type="submission" date="2011-08" db="EMBL/GenBank/DDBJ databases">
        <authorList>
            <person name="Liu Z.J."/>
            <person name="Shi F.L."/>
            <person name="Lu J.Q."/>
            <person name="Li M."/>
            <person name="Wang Z.L."/>
        </authorList>
    </citation>
    <scope>NUCLEOTIDE SEQUENCE [LARGE SCALE GENOMIC DNA]</scope>
    <source>
        <strain evidence="1 2">USNM 41457</strain>
    </source>
</reference>
<dbReference type="Proteomes" id="UP000003163">
    <property type="component" value="Unassembled WGS sequence"/>
</dbReference>
<comment type="caution">
    <text evidence="1">The sequence shown here is derived from an EMBL/GenBank/DDBJ whole genome shotgun (WGS) entry which is preliminary data.</text>
</comment>
<keyword evidence="2" id="KW-1185">Reference proteome</keyword>
<name>J9D3S9_EDHAE</name>
<dbReference type="EMBL" id="AFBI03000084">
    <property type="protein sequence ID" value="EJW02199.1"/>
    <property type="molecule type" value="Genomic_DNA"/>
</dbReference>
<sequence>MTDCDMKDFNFEVIMQQYFQVNYKLPGNRARLIVASLNTKNKAILITTISGLVSSLNDFFNSREKPIYIEQMYQYSRGFYSLTEYGKIKLQEISKIVRTMLSNETLCINCDDLTIKKKYIHHMEHGHVPIAFNAPRNILILVQDWFTKCDCDKCKRSKDQPIDINVFIGLN</sequence>
<dbReference type="InParanoid" id="J9D3S9"/>
<proteinExistence type="predicted"/>
<evidence type="ECO:0000313" key="1">
    <source>
        <dbReference type="EMBL" id="EJW02199.1"/>
    </source>
</evidence>
<organism evidence="1 2">
    <name type="scientific">Edhazardia aedis (strain USNM 41457)</name>
    <name type="common">Microsporidian parasite</name>
    <dbReference type="NCBI Taxonomy" id="1003232"/>
    <lineage>
        <taxon>Eukaryota</taxon>
        <taxon>Fungi</taxon>
        <taxon>Fungi incertae sedis</taxon>
        <taxon>Microsporidia</taxon>
        <taxon>Edhazardia</taxon>
    </lineage>
</organism>
<dbReference type="AlphaFoldDB" id="J9D3S9"/>
<dbReference type="HOGENOM" id="CLU_1562855_0_0_1"/>
<evidence type="ECO:0000313" key="2">
    <source>
        <dbReference type="Proteomes" id="UP000003163"/>
    </source>
</evidence>